<dbReference type="Proteomes" id="UP000034740">
    <property type="component" value="Unassembled WGS sequence"/>
</dbReference>
<feature type="transmembrane region" description="Helical" evidence="1">
    <location>
        <begin position="270"/>
        <end position="292"/>
    </location>
</feature>
<feature type="non-terminal residue" evidence="2">
    <location>
        <position position="613"/>
    </location>
</feature>
<feature type="transmembrane region" description="Helical" evidence="1">
    <location>
        <begin position="385"/>
        <end position="409"/>
    </location>
</feature>
<accession>A0A0G1XYK0</accession>
<keyword evidence="1" id="KW-0812">Transmembrane</keyword>
<feature type="transmembrane region" description="Helical" evidence="1">
    <location>
        <begin position="186"/>
        <end position="206"/>
    </location>
</feature>
<keyword evidence="1" id="KW-0472">Membrane</keyword>
<organism evidence="2 3">
    <name type="scientific">Candidatus Adlerbacteria bacterium GW2011_GWA1_54_10</name>
    <dbReference type="NCBI Taxonomy" id="1618605"/>
    <lineage>
        <taxon>Bacteria</taxon>
        <taxon>Candidatus Adleribacteriota</taxon>
    </lineage>
</organism>
<feature type="transmembrane region" description="Helical" evidence="1">
    <location>
        <begin position="338"/>
        <end position="357"/>
    </location>
</feature>
<evidence type="ECO:0000256" key="1">
    <source>
        <dbReference type="SAM" id="Phobius"/>
    </source>
</evidence>
<evidence type="ECO:0008006" key="4">
    <source>
        <dbReference type="Google" id="ProtNLM"/>
    </source>
</evidence>
<gene>
    <name evidence="2" type="ORF">UY83_C0001G0001</name>
</gene>
<protein>
    <recommendedName>
        <fullName evidence="4">TrbL/VirB6 plasmid conjugal transfer protein</fullName>
    </recommendedName>
</protein>
<sequence>MRLGRKNNILGATLVVFAAIFALYIFTPNAEAGIRYGIARSACTALGGSVVLPDNGGLQVNCNVLDNPSDPTKAAQNDPGVASIDTGNTDTDFRCNLIIRFPNCVAAMVYWLFPGIGSYLAFIGAYFLGLIVQLSLDSSAYALQFLTDAWTVVRDIANMAFIFILIYIAFEIMLGAETAGTMRRLAWVIAIALIVNFSFFITRVVIDAGNILAVQFYNSIPVPAGTPGIGPGNAKDLSASIMNAVGVQKLYGAGSFESAKLAAKGTWSGVILFSVVSISLGLILYGLFFIFLQVGLKFLMRVVALWFVIIASPLALVSKTLKQTEAFYKTWQDYLIKFSFYPAIFLFMFLLLTTFLTQMMDGQQGKNIFSTLAGAQSAPGSPGDVVFGALIAGVFIRMAFVVVLLYVGLKAADWVVQQGNGLAQKATGWIGGAMSGVARFGGRQMLRGGGLAFQQGVGRGANRLANQLSDSRWTNQPGLRGWLGYRLRRNVVEPVTRTRVGGARSFAEFRTAQRTETRERGDNMRHILNREMVDRLRTGGLAALGPDETQRVENLSLQQQERLGADRTELIASHAVPGSGGERFWNDRKMRTLRNSTSDRRFNDAQQDVIYAA</sequence>
<evidence type="ECO:0000313" key="3">
    <source>
        <dbReference type="Proteomes" id="UP000034740"/>
    </source>
</evidence>
<keyword evidence="1" id="KW-1133">Transmembrane helix</keyword>
<feature type="transmembrane region" description="Helical" evidence="1">
    <location>
        <begin position="156"/>
        <end position="174"/>
    </location>
</feature>
<dbReference type="AlphaFoldDB" id="A0A0G1XYK0"/>
<proteinExistence type="predicted"/>
<feature type="transmembrane region" description="Helical" evidence="1">
    <location>
        <begin position="116"/>
        <end position="136"/>
    </location>
</feature>
<dbReference type="EMBL" id="LCRO01000001">
    <property type="protein sequence ID" value="KKW35970.1"/>
    <property type="molecule type" value="Genomic_DNA"/>
</dbReference>
<comment type="caution">
    <text evidence="2">The sequence shown here is derived from an EMBL/GenBank/DDBJ whole genome shotgun (WGS) entry which is preliminary data.</text>
</comment>
<evidence type="ECO:0000313" key="2">
    <source>
        <dbReference type="EMBL" id="KKW35970.1"/>
    </source>
</evidence>
<feature type="transmembrane region" description="Helical" evidence="1">
    <location>
        <begin position="7"/>
        <end position="26"/>
    </location>
</feature>
<name>A0A0G1XYK0_9BACT</name>
<reference evidence="2 3" key="1">
    <citation type="journal article" date="2015" name="Nature">
        <title>rRNA introns, odd ribosomes, and small enigmatic genomes across a large radiation of phyla.</title>
        <authorList>
            <person name="Brown C.T."/>
            <person name="Hug L.A."/>
            <person name="Thomas B.C."/>
            <person name="Sharon I."/>
            <person name="Castelle C.J."/>
            <person name="Singh A."/>
            <person name="Wilkins M.J."/>
            <person name="Williams K.H."/>
            <person name="Banfield J.F."/>
        </authorList>
    </citation>
    <scope>NUCLEOTIDE SEQUENCE [LARGE SCALE GENOMIC DNA]</scope>
</reference>
<feature type="transmembrane region" description="Helical" evidence="1">
    <location>
        <begin position="298"/>
        <end position="317"/>
    </location>
</feature>